<sequence>MCMNYISEYYDAETKPSTSLSVYQCGWQDCGPGHSYGPAIRDHYVIHYIIRGRGEYHADGKVYQLARGDGFLIVPNQSTFYRSDLEDPWEYFWVGFHGSEAKNLLEQANLNRESLIFRYDRDDMLRHHLASIHDVTKRKNCLGQQAMEYAMIGYLYLFISCLIKENSSNSGASQKQDYFARALRFIEENFSYDISVEDIASFVGVDRTYLYRIFIEQLSISPSRYLMDYRLNRAARMLAATDLSLKEAAYSVGFRDVAHFSRSFHKKYGMSPLKYRKMRGEKSI</sequence>
<dbReference type="InterPro" id="IPR009057">
    <property type="entry name" value="Homeodomain-like_sf"/>
</dbReference>
<dbReference type="PANTHER" id="PTHR43280">
    <property type="entry name" value="ARAC-FAMILY TRANSCRIPTIONAL REGULATOR"/>
    <property type="match status" value="1"/>
</dbReference>
<evidence type="ECO:0000256" key="2">
    <source>
        <dbReference type="ARBA" id="ARBA00023125"/>
    </source>
</evidence>
<keyword evidence="6" id="KW-1185">Reference proteome</keyword>
<dbReference type="Pfam" id="PF12833">
    <property type="entry name" value="HTH_18"/>
    <property type="match status" value="1"/>
</dbReference>
<organism evidence="5 6">
    <name type="scientific">Clostridium thermosuccinogenes</name>
    <dbReference type="NCBI Taxonomy" id="84032"/>
    <lineage>
        <taxon>Bacteria</taxon>
        <taxon>Bacillati</taxon>
        <taxon>Bacillota</taxon>
        <taxon>Clostridia</taxon>
        <taxon>Eubacteriales</taxon>
        <taxon>Clostridiaceae</taxon>
        <taxon>Clostridium</taxon>
    </lineage>
</organism>
<keyword evidence="3" id="KW-0804">Transcription</keyword>
<dbReference type="Proteomes" id="UP000236151">
    <property type="component" value="Unassembled WGS sequence"/>
</dbReference>
<dbReference type="Gene3D" id="2.60.120.280">
    <property type="entry name" value="Regulatory protein AraC"/>
    <property type="match status" value="1"/>
</dbReference>
<dbReference type="InterPro" id="IPR003313">
    <property type="entry name" value="AraC-bd"/>
</dbReference>
<comment type="caution">
    <text evidence="5">The sequence shown here is derived from an EMBL/GenBank/DDBJ whole genome shotgun (WGS) entry which is preliminary data.</text>
</comment>
<keyword evidence="2" id="KW-0238">DNA-binding</keyword>
<dbReference type="PRINTS" id="PR00032">
    <property type="entry name" value="HTHARAC"/>
</dbReference>
<dbReference type="KEGG" id="cthd:CDO33_00465"/>
<dbReference type="PROSITE" id="PS01124">
    <property type="entry name" value="HTH_ARAC_FAMILY_2"/>
    <property type="match status" value="1"/>
</dbReference>
<dbReference type="SUPFAM" id="SSF46689">
    <property type="entry name" value="Homeodomain-like"/>
    <property type="match status" value="2"/>
</dbReference>
<evidence type="ECO:0000256" key="3">
    <source>
        <dbReference type="ARBA" id="ARBA00023163"/>
    </source>
</evidence>
<dbReference type="EMBL" id="NIOJ01000032">
    <property type="protein sequence ID" value="PNT97930.1"/>
    <property type="molecule type" value="Genomic_DNA"/>
</dbReference>
<reference evidence="5 6" key="1">
    <citation type="submission" date="2017-06" db="EMBL/GenBank/DDBJ databases">
        <title>Investigating the central metabolism of Clostridium thermosuccinogenes.</title>
        <authorList>
            <person name="Koendjbiharie J.G."/>
            <person name="van Kranenburg R."/>
        </authorList>
    </citation>
    <scope>NUCLEOTIDE SEQUENCE [LARGE SCALE GENOMIC DNA]</scope>
    <source>
        <strain evidence="5 6">DSM 5806</strain>
    </source>
</reference>
<dbReference type="AlphaFoldDB" id="A0A2K2FGM3"/>
<dbReference type="Gene3D" id="1.10.10.60">
    <property type="entry name" value="Homeodomain-like"/>
    <property type="match status" value="2"/>
</dbReference>
<dbReference type="InterPro" id="IPR020449">
    <property type="entry name" value="Tscrpt_reg_AraC-type_HTH"/>
</dbReference>
<accession>A0A2K2FGM3</accession>
<dbReference type="GO" id="GO:0043565">
    <property type="term" value="F:sequence-specific DNA binding"/>
    <property type="evidence" value="ECO:0007669"/>
    <property type="project" value="InterPro"/>
</dbReference>
<gene>
    <name evidence="5" type="ORF">CDQ84_12135</name>
</gene>
<protein>
    <recommendedName>
        <fullName evidence="4">HTH araC/xylS-type domain-containing protein</fullName>
    </recommendedName>
</protein>
<evidence type="ECO:0000313" key="6">
    <source>
        <dbReference type="Proteomes" id="UP000236151"/>
    </source>
</evidence>
<keyword evidence="1" id="KW-0805">Transcription regulation</keyword>
<dbReference type="InterPro" id="IPR037923">
    <property type="entry name" value="HTH-like"/>
</dbReference>
<proteinExistence type="predicted"/>
<name>A0A2K2FGM3_9CLOT</name>
<dbReference type="GO" id="GO:0003700">
    <property type="term" value="F:DNA-binding transcription factor activity"/>
    <property type="evidence" value="ECO:0007669"/>
    <property type="project" value="InterPro"/>
</dbReference>
<evidence type="ECO:0000313" key="5">
    <source>
        <dbReference type="EMBL" id="PNT97930.1"/>
    </source>
</evidence>
<dbReference type="InterPro" id="IPR018060">
    <property type="entry name" value="HTH_AraC"/>
</dbReference>
<dbReference type="Pfam" id="PF02311">
    <property type="entry name" value="AraC_binding"/>
    <property type="match status" value="1"/>
</dbReference>
<dbReference type="SMART" id="SM00342">
    <property type="entry name" value="HTH_ARAC"/>
    <property type="match status" value="1"/>
</dbReference>
<evidence type="ECO:0000256" key="1">
    <source>
        <dbReference type="ARBA" id="ARBA00023015"/>
    </source>
</evidence>
<dbReference type="PANTHER" id="PTHR43280:SF2">
    <property type="entry name" value="HTH-TYPE TRANSCRIPTIONAL REGULATOR EXSA"/>
    <property type="match status" value="1"/>
</dbReference>
<dbReference type="CDD" id="cd06986">
    <property type="entry name" value="cupin_MmsR-like_N"/>
    <property type="match status" value="1"/>
</dbReference>
<dbReference type="SUPFAM" id="SSF51215">
    <property type="entry name" value="Regulatory protein AraC"/>
    <property type="match status" value="1"/>
</dbReference>
<evidence type="ECO:0000259" key="4">
    <source>
        <dbReference type="PROSITE" id="PS01124"/>
    </source>
</evidence>
<feature type="domain" description="HTH araC/xylS-type" evidence="4">
    <location>
        <begin position="180"/>
        <end position="278"/>
    </location>
</feature>